<feature type="chain" id="PRO_5001619180" description="Pterin-binding domain-containing protein" evidence="2">
    <location>
        <begin position="22"/>
        <end position="85"/>
    </location>
</feature>
<dbReference type="Proteomes" id="UP000027190">
    <property type="component" value="Unassembled WGS sequence"/>
</dbReference>
<dbReference type="RefSeq" id="WP_034738465.1">
    <property type="nucleotide sequence ID" value="NZ_AWFG01000018.1"/>
</dbReference>
<evidence type="ECO:0000256" key="1">
    <source>
        <dbReference type="SAM" id="MobiDB-lite"/>
    </source>
</evidence>
<dbReference type="PROSITE" id="PS51257">
    <property type="entry name" value="PROKAR_LIPOPROTEIN"/>
    <property type="match status" value="1"/>
</dbReference>
<sequence length="85" mass="8834">MRKLKTTGLMLAGLLMLAACGENSSAEKTGEKMDSAIEEAVTGEVDHDDGMLENAGEAIDEVTGNENTDPVDAVHDAAEDAADPE</sequence>
<dbReference type="EMBL" id="AWFG01000018">
    <property type="protein sequence ID" value="KCZ59033.1"/>
    <property type="molecule type" value="Genomic_DNA"/>
</dbReference>
<dbReference type="STRING" id="1280947.HY30_15570"/>
<keyword evidence="4" id="KW-1185">Reference proteome</keyword>
<keyword evidence="2" id="KW-0732">Signal</keyword>
<name>A0A062UD62_9PROT</name>
<protein>
    <recommendedName>
        <fullName evidence="5">Pterin-binding domain-containing protein</fullName>
    </recommendedName>
</protein>
<evidence type="ECO:0000313" key="3">
    <source>
        <dbReference type="EMBL" id="KCZ59033.1"/>
    </source>
</evidence>
<feature type="signal peptide" evidence="2">
    <location>
        <begin position="1"/>
        <end position="21"/>
    </location>
</feature>
<comment type="caution">
    <text evidence="3">The sequence shown here is derived from an EMBL/GenBank/DDBJ whole genome shotgun (WGS) entry which is preliminary data.</text>
</comment>
<dbReference type="PATRIC" id="fig|1280947.3.peg.1427"/>
<evidence type="ECO:0000313" key="4">
    <source>
        <dbReference type="Proteomes" id="UP000027190"/>
    </source>
</evidence>
<feature type="region of interest" description="Disordered" evidence="1">
    <location>
        <begin position="60"/>
        <end position="85"/>
    </location>
</feature>
<accession>A0A062UD62</accession>
<organism evidence="3 4">
    <name type="scientific">Hyphomonas chukchiensis</name>
    <dbReference type="NCBI Taxonomy" id="1280947"/>
    <lineage>
        <taxon>Bacteria</taxon>
        <taxon>Pseudomonadati</taxon>
        <taxon>Pseudomonadota</taxon>
        <taxon>Alphaproteobacteria</taxon>
        <taxon>Hyphomonadales</taxon>
        <taxon>Hyphomonadaceae</taxon>
        <taxon>Hyphomonas</taxon>
    </lineage>
</organism>
<evidence type="ECO:0000256" key="2">
    <source>
        <dbReference type="SAM" id="SignalP"/>
    </source>
</evidence>
<reference evidence="3 4" key="1">
    <citation type="journal article" date="2014" name="Antonie Van Leeuwenhoek">
        <title>Hyphomonas beringensis sp. nov. and Hyphomonas chukchiensis sp. nov., isolated from surface seawater of the Bering Sea and Chukchi Sea.</title>
        <authorList>
            <person name="Li C."/>
            <person name="Lai Q."/>
            <person name="Li G."/>
            <person name="Dong C."/>
            <person name="Wang J."/>
            <person name="Liao Y."/>
            <person name="Shao Z."/>
        </authorList>
    </citation>
    <scope>NUCLEOTIDE SEQUENCE [LARGE SCALE GENOMIC DNA]</scope>
    <source>
        <strain evidence="3 4">BH-BN04-4</strain>
    </source>
</reference>
<gene>
    <name evidence="3" type="ORF">HY30_15570</name>
</gene>
<dbReference type="OrthoDB" id="10006398at2"/>
<dbReference type="AlphaFoldDB" id="A0A062UD62"/>
<proteinExistence type="predicted"/>
<evidence type="ECO:0008006" key="5">
    <source>
        <dbReference type="Google" id="ProtNLM"/>
    </source>
</evidence>